<dbReference type="AlphaFoldDB" id="A0A1W5ZUG9"/>
<gene>
    <name evidence="1" type="ORF">HM131_08920</name>
</gene>
<evidence type="ECO:0000313" key="1">
    <source>
        <dbReference type="EMBL" id="ARI76956.1"/>
    </source>
</evidence>
<dbReference type="RefSeq" id="WP_085029430.1">
    <property type="nucleotide sequence ID" value="NZ_CP020772.1"/>
</dbReference>
<dbReference type="KEGG" id="hmn:HM131_08920"/>
<keyword evidence="2" id="KW-1185">Reference proteome</keyword>
<dbReference type="InterPro" id="IPR025716">
    <property type="entry name" value="Post-transcriptional_regulator"/>
</dbReference>
<dbReference type="OrthoDB" id="2990595at2"/>
<evidence type="ECO:0008006" key="3">
    <source>
        <dbReference type="Google" id="ProtNLM"/>
    </source>
</evidence>
<dbReference type="EMBL" id="CP020772">
    <property type="protein sequence ID" value="ARI76956.1"/>
    <property type="molecule type" value="Genomic_DNA"/>
</dbReference>
<dbReference type="Pfam" id="PF13797">
    <property type="entry name" value="Post_transc_reg"/>
    <property type="match status" value="1"/>
</dbReference>
<evidence type="ECO:0000313" key="2">
    <source>
        <dbReference type="Proteomes" id="UP000192527"/>
    </source>
</evidence>
<proteinExistence type="predicted"/>
<name>A0A1W5ZUG9_9BACI</name>
<dbReference type="Proteomes" id="UP000192527">
    <property type="component" value="Chromosome"/>
</dbReference>
<sequence>MEEEKTVSQWKKHVDPVLIIKTDELRLLGYVTTKNEVWECLRAKVWEGNPEKRLYEIVQDVLHLKSHTYESFVNHEENDDLEAIEDVNSGYNE</sequence>
<organism evidence="1 2">
    <name type="scientific">Halobacillus mangrovi</name>
    <dbReference type="NCBI Taxonomy" id="402384"/>
    <lineage>
        <taxon>Bacteria</taxon>
        <taxon>Bacillati</taxon>
        <taxon>Bacillota</taxon>
        <taxon>Bacilli</taxon>
        <taxon>Bacillales</taxon>
        <taxon>Bacillaceae</taxon>
        <taxon>Halobacillus</taxon>
    </lineage>
</organism>
<protein>
    <recommendedName>
        <fullName evidence="3">Post-transcriptional regulator</fullName>
    </recommendedName>
</protein>
<dbReference type="STRING" id="402384.HM131_08920"/>
<reference evidence="1 2" key="1">
    <citation type="submission" date="2017-04" db="EMBL/GenBank/DDBJ databases">
        <title>The whole genome sequencing and assembly of Halobacillus mangrovi strain.</title>
        <authorList>
            <person name="Lee S.-J."/>
            <person name="Park M.-K."/>
            <person name="Kim J.-Y."/>
            <person name="Lee Y.-J."/>
            <person name="Yi H."/>
            <person name="Bahn Y.-S."/>
            <person name="Kim J.F."/>
            <person name="Lee D.-W."/>
        </authorList>
    </citation>
    <scope>NUCLEOTIDE SEQUENCE [LARGE SCALE GENOMIC DNA]</scope>
    <source>
        <strain evidence="1 2">KTB 131</strain>
    </source>
</reference>
<accession>A0A1W5ZUG9</accession>